<keyword evidence="6" id="KW-1185">Reference proteome</keyword>
<dbReference type="RefSeq" id="WP_233375033.1">
    <property type="nucleotide sequence ID" value="NZ_JAJTWU010000011.1"/>
</dbReference>
<dbReference type="Pfam" id="PF10620">
    <property type="entry name" value="MdcG"/>
    <property type="match status" value="1"/>
</dbReference>
<evidence type="ECO:0000256" key="2">
    <source>
        <dbReference type="ARBA" id="ARBA00022695"/>
    </source>
</evidence>
<dbReference type="Pfam" id="PF20866">
    <property type="entry name" value="MdcG_N"/>
    <property type="match status" value="1"/>
</dbReference>
<comment type="caution">
    <text evidence="5">The sequence shown here is derived from an EMBL/GenBank/DDBJ whole genome shotgun (WGS) entry which is preliminary data.</text>
</comment>
<name>A0ABS8Y3G7_9BURK</name>
<keyword evidence="2" id="KW-0548">Nucleotidyltransferase</keyword>
<evidence type="ECO:0000313" key="5">
    <source>
        <dbReference type="EMBL" id="MCE4557653.1"/>
    </source>
</evidence>
<feature type="domain" description="Phosphoribosyl-dephospho-CoA transferase MdcG N-terminal" evidence="4">
    <location>
        <begin position="5"/>
        <end position="80"/>
    </location>
</feature>
<sequence>MASLHRHQIAWLSAAGWNRLRAGAWDADARGCLAHWAAHGLPLVITRQREGDDAIAMGLCAPKAWGYRRLALRVDWREVLYFDEFPPLAAVIPQLPADARAPARQLVATLQACGASARVYGSHGWQHLTGLSHVREGSDLDVWVSVGSTAQADAVAAALADFNAPSRRLDGELVFDGEAAVAWREWQAWRGGRAASLLVKRLYGASLPRSLEDALA</sequence>
<dbReference type="InterPro" id="IPR017557">
    <property type="entry name" value="Holo-ACP_synthase"/>
</dbReference>
<proteinExistence type="predicted"/>
<dbReference type="Proteomes" id="UP001200741">
    <property type="component" value="Unassembled WGS sequence"/>
</dbReference>
<feature type="domain" description="Phosphoribosyl-dephospho-CoA transferase MdcG C-terminal" evidence="3">
    <location>
        <begin position="88"/>
        <end position="207"/>
    </location>
</feature>
<reference evidence="5 6" key="1">
    <citation type="submission" date="2021-12" db="EMBL/GenBank/DDBJ databases">
        <title>Genome seq of P8.</title>
        <authorList>
            <person name="Seo T."/>
        </authorList>
    </citation>
    <scope>NUCLEOTIDE SEQUENCE [LARGE SCALE GENOMIC DNA]</scope>
    <source>
        <strain evidence="5 6">P8</strain>
    </source>
</reference>
<dbReference type="InterPro" id="IPR049180">
    <property type="entry name" value="MdcG_C"/>
</dbReference>
<protein>
    <submittedName>
        <fullName evidence="5">Malonate decarboxylase holo-[acyl-carrier-protein] synthase</fullName>
    </submittedName>
</protein>
<organism evidence="5 6">
    <name type="scientific">Pelomonas cellulosilytica</name>
    <dbReference type="NCBI Taxonomy" id="2906762"/>
    <lineage>
        <taxon>Bacteria</taxon>
        <taxon>Pseudomonadati</taxon>
        <taxon>Pseudomonadota</taxon>
        <taxon>Betaproteobacteria</taxon>
        <taxon>Burkholderiales</taxon>
        <taxon>Sphaerotilaceae</taxon>
        <taxon>Roseateles</taxon>
    </lineage>
</organism>
<evidence type="ECO:0000259" key="4">
    <source>
        <dbReference type="Pfam" id="PF20866"/>
    </source>
</evidence>
<gene>
    <name evidence="5" type="primary">mdcG</name>
    <name evidence="5" type="ORF">LXT13_24995</name>
</gene>
<dbReference type="EMBL" id="JAJTWU010000011">
    <property type="protein sequence ID" value="MCE4557653.1"/>
    <property type="molecule type" value="Genomic_DNA"/>
</dbReference>
<dbReference type="NCBIfam" id="TIGR03135">
    <property type="entry name" value="malonate_mdcG"/>
    <property type="match status" value="1"/>
</dbReference>
<dbReference type="InterPro" id="IPR048903">
    <property type="entry name" value="MdcG_N"/>
</dbReference>
<keyword evidence="1" id="KW-0808">Transferase</keyword>
<evidence type="ECO:0000256" key="1">
    <source>
        <dbReference type="ARBA" id="ARBA00022679"/>
    </source>
</evidence>
<accession>A0ABS8Y3G7</accession>
<evidence type="ECO:0000259" key="3">
    <source>
        <dbReference type="Pfam" id="PF10620"/>
    </source>
</evidence>
<evidence type="ECO:0000313" key="6">
    <source>
        <dbReference type="Proteomes" id="UP001200741"/>
    </source>
</evidence>